<feature type="compositionally biased region" description="Polar residues" evidence="2">
    <location>
        <begin position="206"/>
        <end position="222"/>
    </location>
</feature>
<dbReference type="PANTHER" id="PTHR47987">
    <property type="entry name" value="OS08G0249100 PROTEIN"/>
    <property type="match status" value="1"/>
</dbReference>
<reference evidence="5" key="1">
    <citation type="submission" date="2022-05" db="EMBL/GenBank/DDBJ databases">
        <title>The Musa troglodytarum L. genome provides insights into the mechanism of non-climacteric behaviour and enrichment of carotenoids.</title>
        <authorList>
            <person name="Wang J."/>
        </authorList>
    </citation>
    <scope>NUCLEOTIDE SEQUENCE</scope>
    <source>
        <tissue evidence="5">Leaf</tissue>
    </source>
</reference>
<feature type="region of interest" description="Disordered" evidence="2">
    <location>
        <begin position="175"/>
        <end position="255"/>
    </location>
</feature>
<feature type="binding site" evidence="1">
    <location>
        <position position="99"/>
    </location>
    <ligand>
        <name>ATP</name>
        <dbReference type="ChEBI" id="CHEBI:30616"/>
    </ligand>
</feature>
<keyword evidence="3" id="KW-1133">Transmembrane helix</keyword>
<dbReference type="AlphaFoldDB" id="A0A9E7L6Q5"/>
<feature type="transmembrane region" description="Helical" evidence="3">
    <location>
        <begin position="474"/>
        <end position="495"/>
    </location>
</feature>
<dbReference type="InterPro" id="IPR000719">
    <property type="entry name" value="Prot_kinase_dom"/>
</dbReference>
<dbReference type="InterPro" id="IPR011009">
    <property type="entry name" value="Kinase-like_dom_sf"/>
</dbReference>
<dbReference type="PROSITE" id="PS50011">
    <property type="entry name" value="PROTEIN_KINASE_DOM"/>
    <property type="match status" value="1"/>
</dbReference>
<feature type="region of interest" description="Disordered" evidence="2">
    <location>
        <begin position="407"/>
        <end position="452"/>
    </location>
</feature>
<dbReference type="Pfam" id="PF07714">
    <property type="entry name" value="PK_Tyr_Ser-Thr"/>
    <property type="match status" value="2"/>
</dbReference>
<sequence>MRQLFTRSRRLKRLLSVTLGRRSREEESTEEDGSSDRASTLMEPLLGANPPLKPTWRCFSYGEIHSATNGFHKDNLVGRGGHAEVYRGVTADGQAVAVKRLMRASTDEQREKDFLTELGTVGHVRHPNVSALLGCCIDRDLHLIFEFSSRGSVSSNLHGSKLNELQRRELAPHGLEAAAQHRPRHRQGASLPPQGVPEKDHPQRHQGLQHTPHIQSRTSGTAHRTFPLLNPMTSRDHATRSVSESNLRSQTLASPNGFRRSGLTVPWLQSKGHSGTHLRPLLGFNQGPAACNGAYDTNRCLAPEYFMHGIVGEKTDVFAFGVFLLEMVSGRKPVDGSHKSLLSWARPFLKDDAIQMLVDPRLGEEYDMGQLRRLTFAASLCIRATSTLRPSMTEVLELLEGSEISQDQWKIPDEEDEQEFGGFDDLDDDDDDDCDTPSTSSTGSSQPQHVFYKQQHSNTELRWRSGDTCNGSHLSSIVVGVVIIVIVFLFVRCYLKTRSQSANAAAAAAAAAAAEEEETINAPGSAPPSISIAVTRDSRAGAEPIERFLDDMMREKPMRFTAQDLERFTQNYDEKLGFGGFGVVYKGREMSYVTLTGGRGTPGYAAPELWMPIPVTQKCDVYSFGMLLFEILGRRRNLQFQESAESQAFEWFPRWVWQKFEHGEMESIVSACGIEEEDREKAERMCQVALWCVQYQPEARPSMGSVVRMLEGEDEIVPPTNPFQYMASLSVSSASGTVNTNASTSSATGIDDSDDTFSATCTSTNLRSQTQPEDNRIKRKMTPNATEKAEGHSDLNINPPRKPDNVYINTR</sequence>
<name>A0A9E7L6Q5_9LILI</name>
<keyword evidence="3" id="KW-0812">Transmembrane</keyword>
<dbReference type="GO" id="GO:0004672">
    <property type="term" value="F:protein kinase activity"/>
    <property type="evidence" value="ECO:0007669"/>
    <property type="project" value="InterPro"/>
</dbReference>
<dbReference type="PANTHER" id="PTHR47987:SF20">
    <property type="entry name" value="OS04G0654600 PROTEIN"/>
    <property type="match status" value="1"/>
</dbReference>
<dbReference type="EMBL" id="CP097511">
    <property type="protein sequence ID" value="URE46357.1"/>
    <property type="molecule type" value="Genomic_DNA"/>
</dbReference>
<dbReference type="FunFam" id="3.30.200.20:FF:000325">
    <property type="entry name" value="Putative receptor-like serine/threonine-protein kinase"/>
    <property type="match status" value="1"/>
</dbReference>
<keyword evidence="1" id="KW-0067">ATP-binding</keyword>
<dbReference type="GO" id="GO:0005524">
    <property type="term" value="F:ATP binding"/>
    <property type="evidence" value="ECO:0007669"/>
    <property type="project" value="UniProtKB-UniRule"/>
</dbReference>
<feature type="region of interest" description="Disordered" evidence="2">
    <location>
        <begin position="735"/>
        <end position="811"/>
    </location>
</feature>
<keyword evidence="5" id="KW-0418">Kinase</keyword>
<feature type="compositionally biased region" description="Acidic residues" evidence="2">
    <location>
        <begin position="413"/>
        <end position="435"/>
    </location>
</feature>
<feature type="domain" description="Protein kinase" evidence="4">
    <location>
        <begin position="71"/>
        <end position="410"/>
    </location>
</feature>
<keyword evidence="1" id="KW-0547">Nucleotide-binding</keyword>
<dbReference type="SUPFAM" id="SSF56112">
    <property type="entry name" value="Protein kinase-like (PK-like)"/>
    <property type="match status" value="3"/>
</dbReference>
<organism evidence="5 6">
    <name type="scientific">Musa troglodytarum</name>
    <name type="common">fe'i banana</name>
    <dbReference type="NCBI Taxonomy" id="320322"/>
    <lineage>
        <taxon>Eukaryota</taxon>
        <taxon>Viridiplantae</taxon>
        <taxon>Streptophyta</taxon>
        <taxon>Embryophyta</taxon>
        <taxon>Tracheophyta</taxon>
        <taxon>Spermatophyta</taxon>
        <taxon>Magnoliopsida</taxon>
        <taxon>Liliopsida</taxon>
        <taxon>Zingiberales</taxon>
        <taxon>Musaceae</taxon>
        <taxon>Musa</taxon>
    </lineage>
</organism>
<evidence type="ECO:0000313" key="5">
    <source>
        <dbReference type="EMBL" id="URE46357.1"/>
    </source>
</evidence>
<dbReference type="Gene3D" id="1.10.510.10">
    <property type="entry name" value="Transferase(Phosphotransferase) domain 1"/>
    <property type="match status" value="2"/>
</dbReference>
<proteinExistence type="predicted"/>
<feature type="region of interest" description="Disordered" evidence="2">
    <location>
        <begin position="20"/>
        <end position="46"/>
    </location>
</feature>
<keyword evidence="3" id="KW-0472">Membrane</keyword>
<keyword evidence="6" id="KW-1185">Reference proteome</keyword>
<accession>A0A9E7L6Q5</accession>
<dbReference type="Proteomes" id="UP001055439">
    <property type="component" value="Chromosome 9"/>
</dbReference>
<feature type="compositionally biased region" description="Polar residues" evidence="2">
    <location>
        <begin position="240"/>
        <end position="254"/>
    </location>
</feature>
<evidence type="ECO:0000256" key="1">
    <source>
        <dbReference type="PROSITE-ProRule" id="PRU10141"/>
    </source>
</evidence>
<evidence type="ECO:0000256" key="2">
    <source>
        <dbReference type="SAM" id="MobiDB-lite"/>
    </source>
</evidence>
<evidence type="ECO:0000256" key="3">
    <source>
        <dbReference type="SAM" id="Phobius"/>
    </source>
</evidence>
<evidence type="ECO:0000313" key="6">
    <source>
        <dbReference type="Proteomes" id="UP001055439"/>
    </source>
</evidence>
<keyword evidence="5" id="KW-0808">Transferase</keyword>
<protein>
    <submittedName>
        <fullName evidence="5">Protein kinase domain containing protein</fullName>
    </submittedName>
</protein>
<feature type="compositionally biased region" description="Low complexity" evidence="2">
    <location>
        <begin position="436"/>
        <end position="448"/>
    </location>
</feature>
<dbReference type="OrthoDB" id="4062651at2759"/>
<dbReference type="PROSITE" id="PS00107">
    <property type="entry name" value="PROTEIN_KINASE_ATP"/>
    <property type="match status" value="1"/>
</dbReference>
<dbReference type="InterPro" id="IPR017441">
    <property type="entry name" value="Protein_kinase_ATP_BS"/>
</dbReference>
<feature type="compositionally biased region" description="Polar residues" evidence="2">
    <location>
        <begin position="756"/>
        <end position="772"/>
    </location>
</feature>
<evidence type="ECO:0000259" key="4">
    <source>
        <dbReference type="PROSITE" id="PS50011"/>
    </source>
</evidence>
<feature type="compositionally biased region" description="Low complexity" evidence="2">
    <location>
        <begin position="735"/>
        <end position="749"/>
    </location>
</feature>
<dbReference type="InterPro" id="IPR001245">
    <property type="entry name" value="Ser-Thr/Tyr_kinase_cat_dom"/>
</dbReference>
<dbReference type="Gene3D" id="3.30.200.20">
    <property type="entry name" value="Phosphorylase Kinase, domain 1"/>
    <property type="match status" value="1"/>
</dbReference>
<dbReference type="InterPro" id="IPR046958">
    <property type="entry name" value="RBK1/2/STUNTED"/>
</dbReference>
<gene>
    <name evidence="5" type="ORF">MUK42_25363</name>
</gene>